<sequence>MSLFGFVWCVFLVLGISLVSFGVPFWGFCVYVLFMLFVFGFVAYKYGF</sequence>
<dbReference type="Proteomes" id="UP000580568">
    <property type="component" value="Unassembled WGS sequence"/>
</dbReference>
<dbReference type="EMBL" id="BLZR01000005">
    <property type="protein sequence ID" value="GFP78556.1"/>
    <property type="molecule type" value="Genomic_DNA"/>
</dbReference>
<dbReference type="AlphaFoldDB" id="A0A6V8SPD9"/>
<dbReference type="RefSeq" id="WP_183280053.1">
    <property type="nucleotide sequence ID" value="NZ_BLZR01000005.1"/>
</dbReference>
<accession>A0A6V8SPD9</accession>
<evidence type="ECO:0000313" key="2">
    <source>
        <dbReference type="EMBL" id="GFP78556.1"/>
    </source>
</evidence>
<keyword evidence="1" id="KW-1133">Transmembrane helix</keyword>
<keyword evidence="3" id="KW-1185">Reference proteome</keyword>
<organism evidence="2 3">
    <name type="scientific">Clostridium fungisolvens</name>
    <dbReference type="NCBI Taxonomy" id="1604897"/>
    <lineage>
        <taxon>Bacteria</taxon>
        <taxon>Bacillati</taxon>
        <taxon>Bacillota</taxon>
        <taxon>Clostridia</taxon>
        <taxon>Eubacteriales</taxon>
        <taxon>Clostridiaceae</taxon>
        <taxon>Clostridium</taxon>
    </lineage>
</organism>
<protein>
    <submittedName>
        <fullName evidence="2">Uncharacterized protein</fullName>
    </submittedName>
</protein>
<feature type="transmembrane region" description="Helical" evidence="1">
    <location>
        <begin position="25"/>
        <end position="44"/>
    </location>
</feature>
<keyword evidence="1" id="KW-0472">Membrane</keyword>
<name>A0A6V8SPD9_9CLOT</name>
<proteinExistence type="predicted"/>
<evidence type="ECO:0000256" key="1">
    <source>
        <dbReference type="SAM" id="Phobius"/>
    </source>
</evidence>
<keyword evidence="1" id="KW-0812">Transmembrane</keyword>
<reference evidence="2 3" key="1">
    <citation type="submission" date="2020-07" db="EMBL/GenBank/DDBJ databases">
        <title>A new beta-1,3-glucan-decomposing anaerobic bacterium isolated from anoxic soil subjected to biological soil disinfestation.</title>
        <authorList>
            <person name="Ueki A."/>
            <person name="Tonouchi A."/>
        </authorList>
    </citation>
    <scope>NUCLEOTIDE SEQUENCE [LARGE SCALE GENOMIC DNA]</scope>
    <source>
        <strain evidence="2 3">TW1</strain>
    </source>
</reference>
<evidence type="ECO:0000313" key="3">
    <source>
        <dbReference type="Proteomes" id="UP000580568"/>
    </source>
</evidence>
<gene>
    <name evidence="2" type="ORF">bsdtw1_04793</name>
</gene>
<comment type="caution">
    <text evidence="2">The sequence shown here is derived from an EMBL/GenBank/DDBJ whole genome shotgun (WGS) entry which is preliminary data.</text>
</comment>